<dbReference type="Pfam" id="PF01436">
    <property type="entry name" value="NHL"/>
    <property type="match status" value="1"/>
</dbReference>
<evidence type="ECO:0000256" key="2">
    <source>
        <dbReference type="ARBA" id="ARBA00022737"/>
    </source>
</evidence>
<dbReference type="EMBL" id="LT981265">
    <property type="protein sequence ID" value="SPC33361.1"/>
    <property type="molecule type" value="Genomic_DNA"/>
</dbReference>
<evidence type="ECO:0000313" key="5">
    <source>
        <dbReference type="Proteomes" id="UP000236248"/>
    </source>
</evidence>
<dbReference type="InterPro" id="IPR045302">
    <property type="entry name" value="NHL2_NHL_rpt_dom"/>
</dbReference>
<evidence type="ECO:0000259" key="3">
    <source>
        <dbReference type="PROSITE" id="PS51352"/>
    </source>
</evidence>
<gene>
    <name evidence="4" type="primary">resA</name>
    <name evidence="4" type="ORF">NCAV_0161</name>
</gene>
<protein>
    <submittedName>
        <fullName evidence="4">NHL repeat-containing protein</fullName>
    </submittedName>
</protein>
<evidence type="ECO:0000313" key="4">
    <source>
        <dbReference type="EMBL" id="SPC33361.1"/>
    </source>
</evidence>
<dbReference type="PANTHER" id="PTHR46388">
    <property type="entry name" value="NHL REPEAT-CONTAINING PROTEIN 2"/>
    <property type="match status" value="1"/>
</dbReference>
<dbReference type="Gene3D" id="2.120.10.30">
    <property type="entry name" value="TolB, C-terminal domain"/>
    <property type="match status" value="3"/>
</dbReference>
<proteinExistence type="inferred from homology"/>
<dbReference type="Pfam" id="PF13905">
    <property type="entry name" value="Thioredoxin_8"/>
    <property type="match status" value="1"/>
</dbReference>
<keyword evidence="5" id="KW-1185">Reference proteome</keyword>
<dbReference type="Proteomes" id="UP000236248">
    <property type="component" value="Chromosome NCAV"/>
</dbReference>
<dbReference type="KEGG" id="ncv:NCAV_0161"/>
<dbReference type="CDD" id="cd14951">
    <property type="entry name" value="NHL-2_like"/>
    <property type="match status" value="1"/>
</dbReference>
<dbReference type="SUPFAM" id="SSF101898">
    <property type="entry name" value="NHL repeat"/>
    <property type="match status" value="1"/>
</dbReference>
<dbReference type="AlphaFoldDB" id="A0A2K5ANZ3"/>
<dbReference type="GeneID" id="41594262"/>
<feature type="domain" description="Thioredoxin" evidence="3">
    <location>
        <begin position="1"/>
        <end position="147"/>
    </location>
</feature>
<keyword evidence="2" id="KW-0677">Repeat</keyword>
<dbReference type="Gene3D" id="3.40.30.10">
    <property type="entry name" value="Glutaredoxin"/>
    <property type="match status" value="1"/>
</dbReference>
<accession>A0A2K5ANZ3</accession>
<organism evidence="4 5">
    <name type="scientific">Candidatus Nitrosocaldus cavascurensis</name>
    <dbReference type="NCBI Taxonomy" id="2058097"/>
    <lineage>
        <taxon>Archaea</taxon>
        <taxon>Nitrososphaerota</taxon>
        <taxon>Nitrososphaeria</taxon>
        <taxon>Candidatus Nitrosocaldales</taxon>
        <taxon>Candidatus Nitrosocaldaceae</taxon>
        <taxon>Candidatus Nitrosocaldus</taxon>
    </lineage>
</organism>
<dbReference type="InterPro" id="IPR036249">
    <property type="entry name" value="Thioredoxin-like_sf"/>
</dbReference>
<sequence length="525" mass="58982">MEMLDKAPEFPKEFRWLNVKEQLSLSRLRGYIVVLDFWTYCCINCMHMISELTRLEHKYRYKPVVFIGVHSAKFYNEQDAKNIEQAIMRYEIEHPVIVDEGMRIWEMYGVHAWPTIVIVDPLGYIVYKRSGEGQGELIDEVIEVLLDRYSSTGKLAKEPLLMEKTGIDMGVEKAGRSTPNKLSFPGKLAFSPDGKMLAISDSNNNRILVLELFSNGHSNAGGLRAKVVEIIGKEKGLVDGSFSNARFFRPQGVVWADDYSIYVADTENHAIRLIDLKERRVSTVAGNGKQGYYSHGGYGKSISLNSPWDVTYSRENRALFIAMAGLHQIWLYSIDDGIARPFAGSGYEGIVDSTLEHAQFAQPSGLSIQGSILYVADSESSSIRLVDLKRRRVSTIVGKDLFIFGYRDGKLEEALLQHPLGLSVEVGSSADADKDTRIYVADTYNHAIRLIDIGARSVNTIIGGGSSMECRLDGSCTLMLYEPSDVKVKDGLLYIADTNNHLLRVFDTHERMLYTLSIEWDGMHE</sequence>
<dbReference type="PANTHER" id="PTHR46388:SF2">
    <property type="entry name" value="NHL REPEAT-CONTAINING PROTEIN 2"/>
    <property type="match status" value="1"/>
</dbReference>
<dbReference type="InterPro" id="IPR001258">
    <property type="entry name" value="NHL_repeat"/>
</dbReference>
<comment type="similarity">
    <text evidence="1">Belongs to the glutaredoxin family.</text>
</comment>
<dbReference type="InterPro" id="IPR011042">
    <property type="entry name" value="6-blade_b-propeller_TolB-like"/>
</dbReference>
<dbReference type="RefSeq" id="WP_197706652.1">
    <property type="nucleotide sequence ID" value="NZ_LT981265.1"/>
</dbReference>
<reference evidence="5" key="1">
    <citation type="submission" date="2018-01" db="EMBL/GenBank/DDBJ databases">
        <authorList>
            <person name="Kerou L M."/>
        </authorList>
    </citation>
    <scope>NUCLEOTIDE SEQUENCE [LARGE SCALE GENOMIC DNA]</scope>
    <source>
        <strain evidence="5">SCU2</strain>
    </source>
</reference>
<dbReference type="SUPFAM" id="SSF52833">
    <property type="entry name" value="Thioredoxin-like"/>
    <property type="match status" value="1"/>
</dbReference>
<dbReference type="InterPro" id="IPR013766">
    <property type="entry name" value="Thioredoxin_domain"/>
</dbReference>
<name>A0A2K5ANZ3_9ARCH</name>
<dbReference type="InterPro" id="IPR012336">
    <property type="entry name" value="Thioredoxin-like_fold"/>
</dbReference>
<dbReference type="PROSITE" id="PS51352">
    <property type="entry name" value="THIOREDOXIN_2"/>
    <property type="match status" value="1"/>
</dbReference>
<evidence type="ECO:0000256" key="1">
    <source>
        <dbReference type="ARBA" id="ARBA00007787"/>
    </source>
</evidence>